<evidence type="ECO:0000313" key="6">
    <source>
        <dbReference type="Proteomes" id="UP000660729"/>
    </source>
</evidence>
<evidence type="ECO:0000256" key="3">
    <source>
        <dbReference type="ARBA" id="ARBA00023212"/>
    </source>
</evidence>
<evidence type="ECO:0000256" key="2">
    <source>
        <dbReference type="ARBA" id="ARBA00022490"/>
    </source>
</evidence>
<evidence type="ECO:0008006" key="7">
    <source>
        <dbReference type="Google" id="ProtNLM"/>
    </source>
</evidence>
<dbReference type="EMBL" id="JABCIY010000058">
    <property type="protein sequence ID" value="KAF7194602.1"/>
    <property type="molecule type" value="Genomic_DNA"/>
</dbReference>
<proteinExistence type="predicted"/>
<keyword evidence="6" id="KW-1185">Reference proteome</keyword>
<comment type="subcellular location">
    <subcellularLocation>
        <location evidence="1">Cytoplasm</location>
        <location evidence="1">Cytoskeleton</location>
    </subcellularLocation>
</comment>
<dbReference type="Proteomes" id="UP000660729">
    <property type="component" value="Unassembled WGS sequence"/>
</dbReference>
<organism evidence="5 6">
    <name type="scientific">Pseudocercospora fuligena</name>
    <dbReference type="NCBI Taxonomy" id="685502"/>
    <lineage>
        <taxon>Eukaryota</taxon>
        <taxon>Fungi</taxon>
        <taxon>Dikarya</taxon>
        <taxon>Ascomycota</taxon>
        <taxon>Pezizomycotina</taxon>
        <taxon>Dothideomycetes</taxon>
        <taxon>Dothideomycetidae</taxon>
        <taxon>Mycosphaerellales</taxon>
        <taxon>Mycosphaerellaceae</taxon>
        <taxon>Pseudocercospora</taxon>
    </lineage>
</organism>
<dbReference type="PANTHER" id="PTHR24107:SF28">
    <property type="entry name" value="NLR FAMILY CARD DOMAIN CONTAINING 3"/>
    <property type="match status" value="1"/>
</dbReference>
<gene>
    <name evidence="5" type="ORF">HII31_04108</name>
</gene>
<dbReference type="PANTHER" id="PTHR24107">
    <property type="entry name" value="YNEIN REGULATORY COMPLEX SUBUNIT 5"/>
    <property type="match status" value="1"/>
</dbReference>
<feature type="region of interest" description="Disordered" evidence="4">
    <location>
        <begin position="509"/>
        <end position="531"/>
    </location>
</feature>
<name>A0A8H6RPT4_9PEZI</name>
<keyword evidence="2" id="KW-0963">Cytoplasm</keyword>
<dbReference type="AlphaFoldDB" id="A0A8H6RPT4"/>
<dbReference type="GO" id="GO:0005856">
    <property type="term" value="C:cytoskeleton"/>
    <property type="evidence" value="ECO:0007669"/>
    <property type="project" value="UniProtKB-SubCell"/>
</dbReference>
<feature type="compositionally biased region" description="Basic and acidic residues" evidence="4">
    <location>
        <begin position="414"/>
        <end position="427"/>
    </location>
</feature>
<dbReference type="InterPro" id="IPR052410">
    <property type="entry name" value="DRC5"/>
</dbReference>
<dbReference type="Pfam" id="PF00560">
    <property type="entry name" value="LRR_1"/>
    <property type="match status" value="1"/>
</dbReference>
<dbReference type="SUPFAM" id="SSF52047">
    <property type="entry name" value="RNI-like"/>
    <property type="match status" value="1"/>
</dbReference>
<reference evidence="5" key="1">
    <citation type="submission" date="2020-04" db="EMBL/GenBank/DDBJ databases">
        <title>Draft genome resource of the tomato pathogen Pseudocercospora fuligena.</title>
        <authorList>
            <person name="Zaccaron A."/>
        </authorList>
    </citation>
    <scope>NUCLEOTIDE SEQUENCE</scope>
    <source>
        <strain evidence="5">PF001</strain>
    </source>
</reference>
<feature type="compositionally biased region" description="Polar residues" evidence="4">
    <location>
        <begin position="105"/>
        <end position="114"/>
    </location>
</feature>
<evidence type="ECO:0000256" key="4">
    <source>
        <dbReference type="SAM" id="MobiDB-lite"/>
    </source>
</evidence>
<accession>A0A8H6RPT4</accession>
<keyword evidence="3" id="KW-0206">Cytoskeleton</keyword>
<feature type="region of interest" description="Disordered" evidence="4">
    <location>
        <begin position="84"/>
        <end position="125"/>
    </location>
</feature>
<feature type="compositionally biased region" description="Basic and acidic residues" evidence="4">
    <location>
        <begin position="84"/>
        <end position="93"/>
    </location>
</feature>
<feature type="compositionally biased region" description="Polar residues" evidence="4">
    <location>
        <begin position="513"/>
        <end position="523"/>
    </location>
</feature>
<dbReference type="Gene3D" id="3.80.10.10">
    <property type="entry name" value="Ribonuclease Inhibitor"/>
    <property type="match status" value="1"/>
</dbReference>
<sequence>MHGDSFVRGGFEKARSVIITKVKPAAYWLPLPLGASSSEEEFIKNTTSKKSDKMGGKSNKFDYTNRSNDGVKLGVCMGRDLKNEANRTEKDAAKQANKANKARKTSTSSNSSGHEGNVIHPLDVKAPGKKLGDEGAFAMADGLIEALRKASASSAVLLEDLNLSGNTLTTVSLDHLTEAIELACYDLKTLDLSNNQIEVKTDEQAAQWEKFLRSFRDCRRLRRLDLSGNPLGTRALEIFARIHIQEPHIDPMPASGTMSVQSLPNSIADTVDTPTNGTYVHDKMVNGTFLRRRCGLRGIPYITLTDIGLTDAGALWLSYVLEDHHYPSQMIDELNATLPDSTIKTYQQDANFSGVDWNERESTLGKDGLYLLKKTEMIRRQTVMDNATVSTATHDLDDSDGEMTPVTQSPMKNAFDHRRGRAGDRRASVRSIRTTDGGEHELSELESARKKVQRHIIAEYGASSIELWRAGLRVAISSTVLNGIGPDPDAMRRYYIGPPIFHFPTEAEKRKQASSPVTTTTAKGSPDGFPRQGTYAATLTANTGVAPGEPELAITEVTNSPQTPKMIFKPHRKGAFSDGSDLQAVSQKLNGLIIRDDNPARFVRWQEDHGANNCGPEGFRDSAVPSHFPVKVLEKIAALTVAKKDLNLLSKKQIKSACAWGQDRGNFQTAETWRKMADSAQVWTLLESIGCLAYQKED</sequence>
<dbReference type="InterPro" id="IPR001611">
    <property type="entry name" value="Leu-rich_rpt"/>
</dbReference>
<evidence type="ECO:0000313" key="5">
    <source>
        <dbReference type="EMBL" id="KAF7194602.1"/>
    </source>
</evidence>
<comment type="caution">
    <text evidence="5">The sequence shown here is derived from an EMBL/GenBank/DDBJ whole genome shotgun (WGS) entry which is preliminary data.</text>
</comment>
<dbReference type="OrthoDB" id="9876299at2759"/>
<evidence type="ECO:0000256" key="1">
    <source>
        <dbReference type="ARBA" id="ARBA00004245"/>
    </source>
</evidence>
<dbReference type="InterPro" id="IPR032675">
    <property type="entry name" value="LRR_dom_sf"/>
</dbReference>
<feature type="region of interest" description="Disordered" evidence="4">
    <location>
        <begin position="392"/>
        <end position="430"/>
    </location>
</feature>
<protein>
    <recommendedName>
        <fullName evidence="7">Leucine rich repeat protein</fullName>
    </recommendedName>
</protein>